<evidence type="ECO:0000313" key="9">
    <source>
        <dbReference type="Proteomes" id="UP000194267"/>
    </source>
</evidence>
<dbReference type="SUPFAM" id="SSF52540">
    <property type="entry name" value="P-loop containing nucleoside triphosphate hydrolases"/>
    <property type="match status" value="1"/>
</dbReference>
<organism evidence="8 9">
    <name type="scientific">Symbiobacterium thermophilum</name>
    <dbReference type="NCBI Taxonomy" id="2734"/>
    <lineage>
        <taxon>Bacteria</taxon>
        <taxon>Bacillati</taxon>
        <taxon>Bacillota</taxon>
        <taxon>Clostridia</taxon>
        <taxon>Eubacteriales</taxon>
        <taxon>Symbiobacteriaceae</taxon>
        <taxon>Symbiobacterium</taxon>
    </lineage>
</organism>
<dbReference type="InterPro" id="IPR003439">
    <property type="entry name" value="ABC_transporter-like_ATP-bd"/>
</dbReference>
<comment type="subcellular location">
    <subcellularLocation>
        <location evidence="1">Cell membrane</location>
        <topology evidence="1">Peripheral membrane protein</topology>
    </subcellularLocation>
</comment>
<dbReference type="EMBL" id="LWLV01000232">
    <property type="protein sequence ID" value="OTA41774.1"/>
    <property type="molecule type" value="Genomic_DNA"/>
</dbReference>
<dbReference type="InterPro" id="IPR027417">
    <property type="entry name" value="P-loop_NTPase"/>
</dbReference>
<evidence type="ECO:0000256" key="6">
    <source>
        <dbReference type="ARBA" id="ARBA00023136"/>
    </source>
</evidence>
<proteinExistence type="predicted"/>
<dbReference type="PROSITE" id="PS00211">
    <property type="entry name" value="ABC_TRANSPORTER_1"/>
    <property type="match status" value="1"/>
</dbReference>
<keyword evidence="3" id="KW-1003">Cell membrane</keyword>
<dbReference type="InterPro" id="IPR050166">
    <property type="entry name" value="ABC_transporter_ATP-bind"/>
</dbReference>
<gene>
    <name evidence="8" type="ORF">A6D92_03940</name>
</gene>
<evidence type="ECO:0000256" key="3">
    <source>
        <dbReference type="ARBA" id="ARBA00022475"/>
    </source>
</evidence>
<keyword evidence="4" id="KW-0547">Nucleotide-binding</keyword>
<keyword evidence="6" id="KW-0472">Membrane</keyword>
<evidence type="ECO:0000259" key="7">
    <source>
        <dbReference type="PROSITE" id="PS50893"/>
    </source>
</evidence>
<evidence type="ECO:0000256" key="4">
    <source>
        <dbReference type="ARBA" id="ARBA00022741"/>
    </source>
</evidence>
<dbReference type="GO" id="GO:0016887">
    <property type="term" value="F:ATP hydrolysis activity"/>
    <property type="evidence" value="ECO:0007669"/>
    <property type="project" value="InterPro"/>
</dbReference>
<name>A0A1Y2T7P4_SYMTR</name>
<dbReference type="PROSITE" id="PS50893">
    <property type="entry name" value="ABC_TRANSPORTER_2"/>
    <property type="match status" value="1"/>
</dbReference>
<dbReference type="PANTHER" id="PTHR42788">
    <property type="entry name" value="TAURINE IMPORT ATP-BINDING PROTEIN-RELATED"/>
    <property type="match status" value="1"/>
</dbReference>
<dbReference type="InterPro" id="IPR017871">
    <property type="entry name" value="ABC_transporter-like_CS"/>
</dbReference>
<dbReference type="SMART" id="SM00382">
    <property type="entry name" value="AAA"/>
    <property type="match status" value="1"/>
</dbReference>
<dbReference type="Gene3D" id="3.40.50.300">
    <property type="entry name" value="P-loop containing nucleotide triphosphate hydrolases"/>
    <property type="match status" value="1"/>
</dbReference>
<keyword evidence="2" id="KW-0813">Transport</keyword>
<evidence type="ECO:0000313" key="8">
    <source>
        <dbReference type="EMBL" id="OTA41774.1"/>
    </source>
</evidence>
<dbReference type="PANTHER" id="PTHR42788:SF7">
    <property type="entry name" value="NITRATE ABC TRANSPORTER ATP-BINDING PROTEIN"/>
    <property type="match status" value="1"/>
</dbReference>
<sequence>MTGLIIEGLHKTFFPGTVNEIRALKGIDLTLAPGEFVTVVGSNGAGKSTLLNSVAGVITPDRGRILLGGVDITRLSEVERAARIGRVLQNPLAGTAPSLTVAENLALALARGRSRGLRWALTAARRRRFAEELAQLGLGLENRLDDKVGLLSGGQRQALSLLMATLQRPDVLLLDEHTAALDPRAAALIADLTNRWVRQHRLTTLMITHNLEQAIRLGDRLVMMHEGRILFTVSGPEKQALTIEGLRQAFERVRGQEFSYDRAVLAH</sequence>
<evidence type="ECO:0000256" key="2">
    <source>
        <dbReference type="ARBA" id="ARBA00022448"/>
    </source>
</evidence>
<dbReference type="AlphaFoldDB" id="A0A1Y2T7P4"/>
<accession>A0A1Y2T7P4</accession>
<evidence type="ECO:0000256" key="5">
    <source>
        <dbReference type="ARBA" id="ARBA00022840"/>
    </source>
</evidence>
<dbReference type="InterPro" id="IPR003593">
    <property type="entry name" value="AAA+_ATPase"/>
</dbReference>
<dbReference type="Proteomes" id="UP000194267">
    <property type="component" value="Unassembled WGS sequence"/>
</dbReference>
<comment type="caution">
    <text evidence="8">The sequence shown here is derived from an EMBL/GenBank/DDBJ whole genome shotgun (WGS) entry which is preliminary data.</text>
</comment>
<dbReference type="GO" id="GO:0005524">
    <property type="term" value="F:ATP binding"/>
    <property type="evidence" value="ECO:0007669"/>
    <property type="project" value="UniProtKB-KW"/>
</dbReference>
<keyword evidence="5 8" id="KW-0067">ATP-binding</keyword>
<protein>
    <submittedName>
        <fullName evidence="8">ABC transporter ATP-binding protein</fullName>
    </submittedName>
</protein>
<dbReference type="Pfam" id="PF00005">
    <property type="entry name" value="ABC_tran"/>
    <property type="match status" value="1"/>
</dbReference>
<evidence type="ECO:0000256" key="1">
    <source>
        <dbReference type="ARBA" id="ARBA00004202"/>
    </source>
</evidence>
<feature type="domain" description="ABC transporter" evidence="7">
    <location>
        <begin position="4"/>
        <end position="251"/>
    </location>
</feature>
<dbReference type="GO" id="GO:0005886">
    <property type="term" value="C:plasma membrane"/>
    <property type="evidence" value="ECO:0007669"/>
    <property type="project" value="UniProtKB-SubCell"/>
</dbReference>
<reference evidence="9" key="1">
    <citation type="submission" date="2016-04" db="EMBL/GenBank/DDBJ databases">
        <authorList>
            <person name="Antunes L.P."/>
            <person name="Martins L.F."/>
            <person name="Pereira R.V."/>
            <person name="Thomas A.M."/>
            <person name="Barbosa D."/>
            <person name="Nascimento L."/>
            <person name="Silva G.M."/>
            <person name="Condomitti G.W."/>
            <person name="Digiampietri L.A."/>
            <person name="Lombardi K.C."/>
            <person name="Ramos P.L."/>
            <person name="Quaggio R.B."/>
            <person name="Oliveira J.C."/>
            <person name="Pascon R.C."/>
            <person name="Cruz J.B."/>
            <person name="Silva A.M."/>
            <person name="Setubal J.C."/>
        </authorList>
    </citation>
    <scope>NUCLEOTIDE SEQUENCE [LARGE SCALE GENOMIC DNA]</scope>
</reference>